<feature type="compositionally biased region" description="Basic and acidic residues" evidence="1">
    <location>
        <begin position="25"/>
        <end position="37"/>
    </location>
</feature>
<organism evidence="2">
    <name type="scientific">Prasinoderma coloniale</name>
    <dbReference type="NCBI Taxonomy" id="156133"/>
    <lineage>
        <taxon>Eukaryota</taxon>
        <taxon>Viridiplantae</taxon>
        <taxon>Prasinodermophyta</taxon>
        <taxon>Prasinodermophyceae</taxon>
        <taxon>Prasinodermales</taxon>
        <taxon>Prasinodermaceae</taxon>
        <taxon>Prasinoderma</taxon>
    </lineage>
</organism>
<feature type="region of interest" description="Disordered" evidence="1">
    <location>
        <begin position="1"/>
        <end position="48"/>
    </location>
</feature>
<dbReference type="EMBL" id="HBDZ01011456">
    <property type="protein sequence ID" value="CAD8244658.1"/>
    <property type="molecule type" value="Transcribed_RNA"/>
</dbReference>
<feature type="region of interest" description="Disordered" evidence="1">
    <location>
        <begin position="77"/>
        <end position="130"/>
    </location>
</feature>
<proteinExistence type="predicted"/>
<evidence type="ECO:0000313" key="2">
    <source>
        <dbReference type="EMBL" id="CAD8244658.1"/>
    </source>
</evidence>
<feature type="compositionally biased region" description="Low complexity" evidence="1">
    <location>
        <begin position="120"/>
        <end position="130"/>
    </location>
</feature>
<reference evidence="2" key="1">
    <citation type="submission" date="2021-01" db="EMBL/GenBank/DDBJ databases">
        <authorList>
            <person name="Corre E."/>
            <person name="Pelletier E."/>
            <person name="Niang G."/>
            <person name="Scheremetjew M."/>
            <person name="Finn R."/>
            <person name="Kale V."/>
            <person name="Holt S."/>
            <person name="Cochrane G."/>
            <person name="Meng A."/>
            <person name="Brown T."/>
            <person name="Cohen L."/>
        </authorList>
    </citation>
    <scope>NUCLEOTIDE SEQUENCE</scope>
    <source>
        <strain evidence="2">CCMP1413</strain>
    </source>
</reference>
<name>A0A7R9TTU0_9VIRI</name>
<gene>
    <name evidence="2" type="ORF">PCOL08062_LOCUS8746</name>
</gene>
<accession>A0A7R9TTU0</accession>
<protein>
    <submittedName>
        <fullName evidence="2">Uncharacterized protein</fullName>
    </submittedName>
</protein>
<evidence type="ECO:0000256" key="1">
    <source>
        <dbReference type="SAM" id="MobiDB-lite"/>
    </source>
</evidence>
<sequence length="322" mass="33824">MSGDGGGTAPQQAVPLVVVGPDYSDLPHKRARSESRPVDGAAAAAAPAAELAPPIALASVEDRSGLSSIAVLASAHADGAATDGHEGAPRNEQLQGGDADDTEAPPLPAGEEVVDEGEDGAPPTGNGGAAAYAISVPEVSELQMDQARTILEKSLNEGDGDDQPDVMDTAQNEIEKMLEILHEINSSSDLRLEEHDEAMQQIANTVMEILVLMLRDLKKNFGCAYAQTSRAHVRLAATLSEVQKRAERAKDLRRAAEQQNARFVGPSVHVFLTEVASVFEHGGDDSDATIAALKAVQDINEYAQADCEGGDAHVREHMDAAE</sequence>
<dbReference type="AlphaFoldDB" id="A0A7R9TTU0"/>